<proteinExistence type="predicted"/>
<reference evidence="1" key="1">
    <citation type="journal article" date="2020" name="Nature">
        <title>Giant virus diversity and host interactions through global metagenomics.</title>
        <authorList>
            <person name="Schulz F."/>
            <person name="Roux S."/>
            <person name="Paez-Espino D."/>
            <person name="Jungbluth S."/>
            <person name="Walsh D.A."/>
            <person name="Denef V.J."/>
            <person name="McMahon K.D."/>
            <person name="Konstantinidis K.T."/>
            <person name="Eloe-Fadrosh E.A."/>
            <person name="Kyrpides N.C."/>
            <person name="Woyke T."/>
        </authorList>
    </citation>
    <scope>NUCLEOTIDE SEQUENCE</scope>
    <source>
        <strain evidence="1">GVMAG-M-3300021375-17</strain>
    </source>
</reference>
<protein>
    <submittedName>
        <fullName evidence="1">Uncharacterized protein</fullName>
    </submittedName>
</protein>
<organism evidence="1">
    <name type="scientific">viral metagenome</name>
    <dbReference type="NCBI Taxonomy" id="1070528"/>
    <lineage>
        <taxon>unclassified sequences</taxon>
        <taxon>metagenomes</taxon>
        <taxon>organismal metagenomes</taxon>
    </lineage>
</organism>
<dbReference type="SUPFAM" id="SSF55418">
    <property type="entry name" value="eIF4e-like"/>
    <property type="match status" value="1"/>
</dbReference>
<dbReference type="GO" id="GO:0016281">
    <property type="term" value="C:eukaryotic translation initiation factor 4F complex"/>
    <property type="evidence" value="ECO:0007669"/>
    <property type="project" value="TreeGrafter"/>
</dbReference>
<dbReference type="InterPro" id="IPR001040">
    <property type="entry name" value="TIF_eIF_4E"/>
</dbReference>
<evidence type="ECO:0000313" key="1">
    <source>
        <dbReference type="EMBL" id="QHT05292.1"/>
    </source>
</evidence>
<dbReference type="AlphaFoldDB" id="A0A6C0CMF6"/>
<dbReference type="InterPro" id="IPR023398">
    <property type="entry name" value="TIF_eIF4e-like"/>
</dbReference>
<dbReference type="GO" id="GO:0000340">
    <property type="term" value="F:RNA 7-methylguanosine cap binding"/>
    <property type="evidence" value="ECO:0007669"/>
    <property type="project" value="TreeGrafter"/>
</dbReference>
<dbReference type="Pfam" id="PF01652">
    <property type="entry name" value="IF4E"/>
    <property type="match status" value="1"/>
</dbReference>
<dbReference type="GO" id="GO:0003743">
    <property type="term" value="F:translation initiation factor activity"/>
    <property type="evidence" value="ECO:0007669"/>
    <property type="project" value="InterPro"/>
</dbReference>
<dbReference type="Gene3D" id="3.30.760.10">
    <property type="entry name" value="RNA Cap, Translation Initiation Factor Eif4e"/>
    <property type="match status" value="1"/>
</dbReference>
<sequence>MDICCEISTDSMDPNTVCSSYHQLNDKWVLYNHLPSVKDWTINGYNIIMKDIDTVEKMVLLNRALPENMIKYSMLFYMRKGVSPLWEDPANKDGGCFSYKILNKHVIQVWRQMMYLISGESLASDSSYNKSINGITISPKKNFCIIKIWLKDTEHQNPQLINNIEHLTKHGSMFKRHGD</sequence>
<name>A0A6C0CMF6_9ZZZZ</name>
<accession>A0A6C0CMF6</accession>
<dbReference type="EMBL" id="MN739452">
    <property type="protein sequence ID" value="QHT05292.1"/>
    <property type="molecule type" value="Genomic_DNA"/>
</dbReference>
<dbReference type="PANTHER" id="PTHR11960">
    <property type="entry name" value="EUKARYOTIC TRANSLATION INITIATION FACTOR 4E RELATED"/>
    <property type="match status" value="1"/>
</dbReference>